<keyword evidence="6" id="KW-1185">Reference proteome</keyword>
<dbReference type="GO" id="GO:0016787">
    <property type="term" value="F:hydrolase activity"/>
    <property type="evidence" value="ECO:0007669"/>
    <property type="project" value="UniProtKB-KW"/>
</dbReference>
<dbReference type="EMBL" id="ADBJ01000022">
    <property type="protein sequence ID" value="EFA81916.1"/>
    <property type="molecule type" value="Genomic_DNA"/>
</dbReference>
<dbReference type="STRING" id="670386.D3B9K4"/>
<dbReference type="PRINTS" id="PR01210">
    <property type="entry name" value="GGTRANSPTASE"/>
</dbReference>
<protein>
    <submittedName>
        <fullName evidence="5">Gamma-glutamyltransferase</fullName>
    </submittedName>
</protein>
<dbReference type="Gene3D" id="3.60.20.40">
    <property type="match status" value="1"/>
</dbReference>
<dbReference type="Pfam" id="PF01019">
    <property type="entry name" value="G_glu_transpept"/>
    <property type="match status" value="1"/>
</dbReference>
<organism evidence="5 6">
    <name type="scientific">Heterostelium pallidum (strain ATCC 26659 / Pp 5 / PN500)</name>
    <name type="common">Cellular slime mold</name>
    <name type="synonym">Polysphondylium pallidum</name>
    <dbReference type="NCBI Taxonomy" id="670386"/>
    <lineage>
        <taxon>Eukaryota</taxon>
        <taxon>Amoebozoa</taxon>
        <taxon>Evosea</taxon>
        <taxon>Eumycetozoa</taxon>
        <taxon>Dictyostelia</taxon>
        <taxon>Acytosteliales</taxon>
        <taxon>Acytosteliaceae</taxon>
        <taxon>Heterostelium</taxon>
    </lineage>
</organism>
<reference evidence="5 6" key="1">
    <citation type="journal article" date="2011" name="Genome Res.">
        <title>Phylogeny-wide analysis of social amoeba genomes highlights ancient origins for complex intercellular communication.</title>
        <authorList>
            <person name="Heidel A.J."/>
            <person name="Lawal H.M."/>
            <person name="Felder M."/>
            <person name="Schilde C."/>
            <person name="Helps N.R."/>
            <person name="Tunggal B."/>
            <person name="Rivero F."/>
            <person name="John U."/>
            <person name="Schleicher M."/>
            <person name="Eichinger L."/>
            <person name="Platzer M."/>
            <person name="Noegel A.A."/>
            <person name="Schaap P."/>
            <person name="Gloeckner G."/>
        </authorList>
    </citation>
    <scope>NUCLEOTIDE SEQUENCE [LARGE SCALE GENOMIC DNA]</scope>
    <source>
        <strain evidence="6">ATCC 26659 / Pp 5 / PN500</strain>
    </source>
</reference>
<dbReference type="GeneID" id="31360634"/>
<comment type="caution">
    <text evidence="5">The sequence shown here is derived from an EMBL/GenBank/DDBJ whole genome shotgun (WGS) entry which is preliminary data.</text>
</comment>
<dbReference type="PANTHER" id="PTHR43199">
    <property type="entry name" value="GLUTATHIONE HYDROLASE"/>
    <property type="match status" value="1"/>
</dbReference>
<dbReference type="InterPro" id="IPR043138">
    <property type="entry name" value="GGT_lsub"/>
</dbReference>
<evidence type="ECO:0000256" key="2">
    <source>
        <dbReference type="ARBA" id="ARBA00022801"/>
    </source>
</evidence>
<dbReference type="Proteomes" id="UP000001396">
    <property type="component" value="Unassembled WGS sequence"/>
</dbReference>
<dbReference type="RefSeq" id="XP_020434033.1">
    <property type="nucleotide sequence ID" value="XM_020576044.1"/>
</dbReference>
<evidence type="ECO:0000313" key="5">
    <source>
        <dbReference type="EMBL" id="EFA81916.1"/>
    </source>
</evidence>
<dbReference type="GO" id="GO:0016740">
    <property type="term" value="F:transferase activity"/>
    <property type="evidence" value="ECO:0007669"/>
    <property type="project" value="UniProtKB-KW"/>
</dbReference>
<dbReference type="PANTHER" id="PTHR43199:SF1">
    <property type="entry name" value="GLUTATHIONE HYDROLASE PROENZYME"/>
    <property type="match status" value="1"/>
</dbReference>
<feature type="region of interest" description="Disordered" evidence="4">
    <location>
        <begin position="458"/>
        <end position="483"/>
    </location>
</feature>
<proteinExistence type="predicted"/>
<keyword evidence="2" id="KW-0378">Hydrolase</keyword>
<dbReference type="InterPro" id="IPR043137">
    <property type="entry name" value="GGT_ssub_C"/>
</dbReference>
<dbReference type="InterPro" id="IPR051792">
    <property type="entry name" value="GGT_bact"/>
</dbReference>
<evidence type="ECO:0000256" key="3">
    <source>
        <dbReference type="ARBA" id="ARBA00023145"/>
    </source>
</evidence>
<dbReference type="OMA" id="ICGMGPP"/>
<keyword evidence="1 5" id="KW-0808">Transferase</keyword>
<gene>
    <name evidence="5" type="ORF">PPL_05148</name>
</gene>
<name>D3B9K4_HETP5</name>
<dbReference type="InterPro" id="IPR029055">
    <property type="entry name" value="Ntn_hydrolases_N"/>
</dbReference>
<dbReference type="Gene3D" id="1.10.246.130">
    <property type="match status" value="1"/>
</dbReference>
<keyword evidence="3" id="KW-0865">Zymogen</keyword>
<dbReference type="MEROPS" id="T03.001"/>
<dbReference type="SUPFAM" id="SSF56235">
    <property type="entry name" value="N-terminal nucleophile aminohydrolases (Ntn hydrolases)"/>
    <property type="match status" value="1"/>
</dbReference>
<evidence type="ECO:0000313" key="6">
    <source>
        <dbReference type="Proteomes" id="UP000001396"/>
    </source>
</evidence>
<evidence type="ECO:0000256" key="1">
    <source>
        <dbReference type="ARBA" id="ARBA00022679"/>
    </source>
</evidence>
<dbReference type="AlphaFoldDB" id="D3B9K4"/>
<dbReference type="InParanoid" id="D3B9K4"/>
<evidence type="ECO:0000256" key="4">
    <source>
        <dbReference type="SAM" id="MobiDB-lite"/>
    </source>
</evidence>
<sequence length="599" mass="66824">MLFYKKYCNSTPEVTSGWYKKEKYTSKEFMVVSAHPLATKAGYDIINIGGNAIDSMIAVQLVLNLVEPQSSGIGGGSYLIYFDKKNDKLLSFDGRETAPSGVTEKLFFNQTTNQPKTFIEALVGGSSVGVPGTLKLMEHVHSQFGKLPWKQLFQPAIKLCIDGFPIGNRLATMLAMEKYKPFLLKDPESRKFFYNSDLTPKKEGQILKNVKLAKVFQRISLLGSDAGFYNGEIASKIVAKVKNHPTNPGFLEMEDLRKYQIKSTTPICHDYQKNTVCTTRPSGIILLQILGILDSLPNKYRIENLPPTLENIDNFGKYYQPTTKALHIFSEASKLAFADRNRYLADLDLNWDLFLEKKYLKERSALITEKSLGQAVAGKFTREQLLGNSFKEGHSHEFPCTSHISIVDKEGNSVSMTTSIENGFGSTLMVEGFLLNNQLTDFSFDPYDVKDQCSVANKVSPNKRPRSSMSPTLVFKKHEDTSNRGKRSLLMSIGSAGGPTIPLTIAKSIVASMNWGITLQDSFNMLNFGSINQNAQILIELGRINKTNIDILKNQYGHENINYLELSTGLQGIMYDDKEKCWVGASDPRKEGIAMVGCC</sequence>
<accession>D3B9K4</accession>